<dbReference type="InterPro" id="IPR016181">
    <property type="entry name" value="Acyl_CoA_acyltransferase"/>
</dbReference>
<name>A0ABP5WSU8_9ACTN</name>
<proteinExistence type="predicted"/>
<dbReference type="SUPFAM" id="SSF55729">
    <property type="entry name" value="Acyl-CoA N-acyltransferases (Nat)"/>
    <property type="match status" value="1"/>
</dbReference>
<dbReference type="PANTHER" id="PTHR43441">
    <property type="entry name" value="RIBOSOMAL-PROTEIN-SERINE ACETYLTRANSFERASE"/>
    <property type="match status" value="1"/>
</dbReference>
<keyword evidence="3" id="KW-1185">Reference proteome</keyword>
<dbReference type="EMBL" id="BAAATK010000009">
    <property type="protein sequence ID" value="GAA2431297.1"/>
    <property type="molecule type" value="Genomic_DNA"/>
</dbReference>
<sequence>MAHCVALLRTVADRDWDGVTAGRLEWSCRHTAAHLPHAFLMYAGQLAGRVHDRRLPLRISVDEGADNAGVLRAVEAAGALLATAIRAAPREARGYHPYPFHSANREGFAAMGVAEVLLHTHDIAEGLGVAYEPPADLCAFVLTRIFPHVRPGPGPWRTLLWATGRADLPGRAPVTEWHWYNNLVLPAERLTLEGVTPAAAIDLSTGGDGGFPWIGGSPADGTREGAGMVVKQYEAGVHRPQWGMYALVRRADGRAVGAMGFHGPPDEDGRVEIGYDLVEAARGHGYATEALRALSAWALAREEVTSVCATVARDNLPSQGVVSRAGFTRVAEDGEQFAYALRK</sequence>
<evidence type="ECO:0000313" key="3">
    <source>
        <dbReference type="Proteomes" id="UP001500460"/>
    </source>
</evidence>
<dbReference type="PANTHER" id="PTHR43441:SF6">
    <property type="entry name" value="N-ACETYLTRANSFERASE DOMAIN-CONTAINING PROTEIN"/>
    <property type="match status" value="1"/>
</dbReference>
<protein>
    <submittedName>
        <fullName evidence="2">GNAT family N-acetyltransferase</fullName>
    </submittedName>
</protein>
<dbReference type="InterPro" id="IPR000182">
    <property type="entry name" value="GNAT_dom"/>
</dbReference>
<comment type="caution">
    <text evidence="2">The sequence shown here is derived from an EMBL/GenBank/DDBJ whole genome shotgun (WGS) entry which is preliminary data.</text>
</comment>
<evidence type="ECO:0000313" key="2">
    <source>
        <dbReference type="EMBL" id="GAA2431297.1"/>
    </source>
</evidence>
<dbReference type="PROSITE" id="PS51186">
    <property type="entry name" value="GNAT"/>
    <property type="match status" value="1"/>
</dbReference>
<evidence type="ECO:0000259" key="1">
    <source>
        <dbReference type="PROSITE" id="PS51186"/>
    </source>
</evidence>
<dbReference type="Pfam" id="PF13302">
    <property type="entry name" value="Acetyltransf_3"/>
    <property type="match status" value="1"/>
</dbReference>
<gene>
    <name evidence="2" type="ORF">GCM10010421_19770</name>
</gene>
<feature type="domain" description="N-acetyltransferase" evidence="1">
    <location>
        <begin position="190"/>
        <end position="343"/>
    </location>
</feature>
<organism evidence="2 3">
    <name type="scientific">Streptomyces glaucus</name>
    <dbReference type="NCBI Taxonomy" id="284029"/>
    <lineage>
        <taxon>Bacteria</taxon>
        <taxon>Bacillati</taxon>
        <taxon>Actinomycetota</taxon>
        <taxon>Actinomycetes</taxon>
        <taxon>Kitasatosporales</taxon>
        <taxon>Streptomycetaceae</taxon>
        <taxon>Streptomyces</taxon>
    </lineage>
</organism>
<dbReference type="CDD" id="cd04301">
    <property type="entry name" value="NAT_SF"/>
    <property type="match status" value="1"/>
</dbReference>
<dbReference type="InterPro" id="IPR051908">
    <property type="entry name" value="Ribosomal_N-acetyltransferase"/>
</dbReference>
<reference evidence="3" key="1">
    <citation type="journal article" date="2019" name="Int. J. Syst. Evol. Microbiol.">
        <title>The Global Catalogue of Microorganisms (GCM) 10K type strain sequencing project: providing services to taxonomists for standard genome sequencing and annotation.</title>
        <authorList>
            <consortium name="The Broad Institute Genomics Platform"/>
            <consortium name="The Broad Institute Genome Sequencing Center for Infectious Disease"/>
            <person name="Wu L."/>
            <person name="Ma J."/>
        </authorList>
    </citation>
    <scope>NUCLEOTIDE SEQUENCE [LARGE SCALE GENOMIC DNA]</scope>
    <source>
        <strain evidence="3">JCM 6922</strain>
    </source>
</reference>
<accession>A0ABP5WSU8</accession>
<dbReference type="Gene3D" id="3.40.630.30">
    <property type="match status" value="1"/>
</dbReference>
<dbReference type="Proteomes" id="UP001500460">
    <property type="component" value="Unassembled WGS sequence"/>
</dbReference>